<evidence type="ECO:0000313" key="3">
    <source>
        <dbReference type="EMBL" id="SFI92657.1"/>
    </source>
</evidence>
<organism evidence="3 4">
    <name type="scientific">Amycolatopsis sacchari</name>
    <dbReference type="NCBI Taxonomy" id="115433"/>
    <lineage>
        <taxon>Bacteria</taxon>
        <taxon>Bacillati</taxon>
        <taxon>Actinomycetota</taxon>
        <taxon>Actinomycetes</taxon>
        <taxon>Pseudonocardiales</taxon>
        <taxon>Pseudonocardiaceae</taxon>
        <taxon>Amycolatopsis</taxon>
    </lineage>
</organism>
<accession>A0A1I3M6U5</accession>
<evidence type="ECO:0000313" key="4">
    <source>
        <dbReference type="Proteomes" id="UP000199025"/>
    </source>
</evidence>
<name>A0A1I3M6U5_9PSEU</name>
<dbReference type="EMBL" id="FORP01000002">
    <property type="protein sequence ID" value="SFI92657.1"/>
    <property type="molecule type" value="Genomic_DNA"/>
</dbReference>
<keyword evidence="1" id="KW-0175">Coiled coil</keyword>
<protein>
    <submittedName>
        <fullName evidence="3">PPE family protein</fullName>
    </submittedName>
</protein>
<evidence type="ECO:0000256" key="2">
    <source>
        <dbReference type="SAM" id="MobiDB-lite"/>
    </source>
</evidence>
<dbReference type="AlphaFoldDB" id="A0A1I3M6U5"/>
<feature type="compositionally biased region" description="Gly residues" evidence="2">
    <location>
        <begin position="340"/>
        <end position="374"/>
    </location>
</feature>
<dbReference type="STRING" id="115433.SAMN05421835_102205"/>
<dbReference type="InterPro" id="IPR038332">
    <property type="entry name" value="PPE_sf"/>
</dbReference>
<reference evidence="3 4" key="1">
    <citation type="submission" date="2016-10" db="EMBL/GenBank/DDBJ databases">
        <authorList>
            <person name="de Groot N.N."/>
        </authorList>
    </citation>
    <scope>NUCLEOTIDE SEQUENCE [LARGE SCALE GENOMIC DNA]</scope>
    <source>
        <strain evidence="3 4">DSM 44468</strain>
    </source>
</reference>
<dbReference type="OrthoDB" id="3602820at2"/>
<dbReference type="Proteomes" id="UP000199025">
    <property type="component" value="Unassembled WGS sequence"/>
</dbReference>
<proteinExistence type="predicted"/>
<feature type="compositionally biased region" description="Low complexity" evidence="2">
    <location>
        <begin position="375"/>
        <end position="401"/>
    </location>
</feature>
<sequence length="446" mass="44934">MGMNGTEVYHNFTQGSSQSLQAAAQAVQQLASEYEQEATAIRDLQNRMNAAWTGSSGNAAYAGANPLAQAFTDSAEPLVITNASMSVQSDLFENARSNVVPVPPAPEKPSGWNLAFKSAIPIVGPSLAVSDVKSYQEGMAKTNAANENNVRVMEQYSSATGDTRGRIPTDYKVLPTDTASISLGSSSVTHVGSIGSGYTDVTRASSSTAYSSVGSPQGGGPVSAPPTLSGAAPVNTPHVQTGGNPGPVSAPPNLSGTGPNTGGGTGTSAYVPNVSGGYDNTRRPGPTPNRGTTSTGTGGGRGSAANRLYDDENRRTTGRGSSAAEERLGRGSASERLARGGSGEGRLGSGEGRLGSGEGRLGSGEGRLGAGKSSGAGNLASAASAEEAAASRNAARSANGAPMGAAGQRGRGEEDEEHQRPDYLVEADPDSIFGTDVRTTPPVIGE</sequence>
<dbReference type="SUPFAM" id="SSF140459">
    <property type="entry name" value="PE/PPE dimer-like"/>
    <property type="match status" value="1"/>
</dbReference>
<dbReference type="Gene3D" id="1.20.1260.20">
    <property type="entry name" value="PPE superfamily"/>
    <property type="match status" value="1"/>
</dbReference>
<gene>
    <name evidence="3" type="ORF">SAMN05421835_102205</name>
</gene>
<keyword evidence="4" id="KW-1185">Reference proteome</keyword>
<feature type="coiled-coil region" evidence="1">
    <location>
        <begin position="17"/>
        <end position="47"/>
    </location>
</feature>
<feature type="region of interest" description="Disordered" evidence="2">
    <location>
        <begin position="208"/>
        <end position="446"/>
    </location>
</feature>
<evidence type="ECO:0000256" key="1">
    <source>
        <dbReference type="SAM" id="Coils"/>
    </source>
</evidence>